<dbReference type="SUPFAM" id="SSF56112">
    <property type="entry name" value="Protein kinase-like (PK-like)"/>
    <property type="match status" value="1"/>
</dbReference>
<dbReference type="EC" id="2.7.11.1" evidence="16"/>
<keyword evidence="2" id="KW-1003">Cell membrane</keyword>
<dbReference type="PANTHER" id="PTHR27002">
    <property type="entry name" value="RECEPTOR-LIKE SERINE/THREONINE-PROTEIN KINASE SD1-8"/>
    <property type="match status" value="1"/>
</dbReference>
<feature type="domain" description="Apple" evidence="22">
    <location>
        <begin position="316"/>
        <end position="399"/>
    </location>
</feature>
<dbReference type="PIRSF" id="PIRSF000641">
    <property type="entry name" value="SRK"/>
    <property type="match status" value="1"/>
</dbReference>
<feature type="transmembrane region" description="Helical" evidence="18">
    <location>
        <begin position="415"/>
        <end position="438"/>
    </location>
</feature>
<keyword evidence="9 16" id="KW-0067">ATP-binding</keyword>
<dbReference type="GO" id="GO:0106310">
    <property type="term" value="F:protein serine kinase activity"/>
    <property type="evidence" value="ECO:0007669"/>
    <property type="project" value="RHEA"/>
</dbReference>
<dbReference type="Gene3D" id="1.10.510.10">
    <property type="entry name" value="Transferase(Phosphotransferase) domain 1"/>
    <property type="match status" value="1"/>
</dbReference>
<accession>A0A2P5E7F8</accession>
<evidence type="ECO:0000256" key="3">
    <source>
        <dbReference type="ARBA" id="ARBA00022527"/>
    </source>
</evidence>
<dbReference type="AlphaFoldDB" id="A0A2P5E7F8"/>
<keyword evidence="8 16" id="KW-0418">Kinase</keyword>
<evidence type="ECO:0000256" key="17">
    <source>
        <dbReference type="PROSITE-ProRule" id="PRU10141"/>
    </source>
</evidence>
<dbReference type="PROSITE" id="PS50927">
    <property type="entry name" value="BULB_LECTIN"/>
    <property type="match status" value="1"/>
</dbReference>
<evidence type="ECO:0000256" key="12">
    <source>
        <dbReference type="ARBA" id="ARBA00023157"/>
    </source>
</evidence>
<dbReference type="InterPro" id="IPR000858">
    <property type="entry name" value="S_locus_glycoprot_dom"/>
</dbReference>
<protein>
    <recommendedName>
        <fullName evidence="16">Receptor-like serine/threonine-protein kinase</fullName>
        <ecNumber evidence="16">2.7.11.1</ecNumber>
    </recommendedName>
</protein>
<dbReference type="InterPro" id="IPR008271">
    <property type="entry name" value="Ser/Thr_kinase_AS"/>
</dbReference>
<dbReference type="FunFam" id="3.30.200.20:FF:000195">
    <property type="entry name" value="G-type lectin S-receptor-like serine/threonine-protein kinase"/>
    <property type="match status" value="1"/>
</dbReference>
<dbReference type="Pfam" id="PF08276">
    <property type="entry name" value="PAN_2"/>
    <property type="match status" value="1"/>
</dbReference>
<keyword evidence="4 16" id="KW-0808">Transferase</keyword>
<gene>
    <name evidence="23" type="ORF">TorRG33x02_227410</name>
</gene>
<comment type="catalytic activity">
    <reaction evidence="15 16">
        <text>L-seryl-[protein] + ATP = O-phospho-L-seryl-[protein] + ADP + H(+)</text>
        <dbReference type="Rhea" id="RHEA:17989"/>
        <dbReference type="Rhea" id="RHEA-COMP:9863"/>
        <dbReference type="Rhea" id="RHEA-COMP:11604"/>
        <dbReference type="ChEBI" id="CHEBI:15378"/>
        <dbReference type="ChEBI" id="CHEBI:29999"/>
        <dbReference type="ChEBI" id="CHEBI:30616"/>
        <dbReference type="ChEBI" id="CHEBI:83421"/>
        <dbReference type="ChEBI" id="CHEBI:456216"/>
        <dbReference type="EC" id="2.7.11.1"/>
    </reaction>
</comment>
<keyword evidence="23" id="KW-0675">Receptor</keyword>
<dbReference type="PROSITE" id="PS00107">
    <property type="entry name" value="PROTEIN_KINASE_ATP"/>
    <property type="match status" value="1"/>
</dbReference>
<dbReference type="SMART" id="SM00473">
    <property type="entry name" value="PAN_AP"/>
    <property type="match status" value="1"/>
</dbReference>
<keyword evidence="7 16" id="KW-0547">Nucleotide-binding</keyword>
<evidence type="ECO:0000256" key="14">
    <source>
        <dbReference type="ARBA" id="ARBA00047899"/>
    </source>
</evidence>
<keyword evidence="11 18" id="KW-0472">Membrane</keyword>
<evidence type="ECO:0000256" key="11">
    <source>
        <dbReference type="ARBA" id="ARBA00023136"/>
    </source>
</evidence>
<feature type="signal peptide" evidence="19">
    <location>
        <begin position="1"/>
        <end position="23"/>
    </location>
</feature>
<dbReference type="GO" id="GO:0004674">
    <property type="term" value="F:protein serine/threonine kinase activity"/>
    <property type="evidence" value="ECO:0007669"/>
    <property type="project" value="UniProtKB-KW"/>
</dbReference>
<keyword evidence="3 16" id="KW-0723">Serine/threonine-protein kinase</keyword>
<evidence type="ECO:0000256" key="9">
    <source>
        <dbReference type="ARBA" id="ARBA00022840"/>
    </source>
</evidence>
<evidence type="ECO:0000256" key="15">
    <source>
        <dbReference type="ARBA" id="ARBA00048679"/>
    </source>
</evidence>
<evidence type="ECO:0000256" key="6">
    <source>
        <dbReference type="ARBA" id="ARBA00022729"/>
    </source>
</evidence>
<dbReference type="CDD" id="cd14066">
    <property type="entry name" value="STKc_IRAK"/>
    <property type="match status" value="1"/>
</dbReference>
<dbReference type="Gene3D" id="2.90.10.10">
    <property type="entry name" value="Bulb-type lectin domain"/>
    <property type="match status" value="1"/>
</dbReference>
<evidence type="ECO:0000259" key="21">
    <source>
        <dbReference type="PROSITE" id="PS50927"/>
    </source>
</evidence>
<evidence type="ECO:0000256" key="18">
    <source>
        <dbReference type="SAM" id="Phobius"/>
    </source>
</evidence>
<dbReference type="FunFam" id="2.90.10.10:FF:000001">
    <property type="entry name" value="G-type lectin S-receptor-like serine/threonine-protein kinase"/>
    <property type="match status" value="1"/>
</dbReference>
<comment type="catalytic activity">
    <reaction evidence="14 16">
        <text>L-threonyl-[protein] + ATP = O-phospho-L-threonyl-[protein] + ADP + H(+)</text>
        <dbReference type="Rhea" id="RHEA:46608"/>
        <dbReference type="Rhea" id="RHEA-COMP:11060"/>
        <dbReference type="Rhea" id="RHEA-COMP:11605"/>
        <dbReference type="ChEBI" id="CHEBI:15378"/>
        <dbReference type="ChEBI" id="CHEBI:30013"/>
        <dbReference type="ChEBI" id="CHEBI:30616"/>
        <dbReference type="ChEBI" id="CHEBI:61977"/>
        <dbReference type="ChEBI" id="CHEBI:456216"/>
        <dbReference type="EC" id="2.7.11.1"/>
    </reaction>
</comment>
<dbReference type="InterPro" id="IPR001480">
    <property type="entry name" value="Bulb-type_lectin_dom"/>
</dbReference>
<dbReference type="PROSITE" id="PS50948">
    <property type="entry name" value="PAN"/>
    <property type="match status" value="1"/>
</dbReference>
<evidence type="ECO:0000256" key="4">
    <source>
        <dbReference type="ARBA" id="ARBA00022679"/>
    </source>
</evidence>
<dbReference type="CDD" id="cd00028">
    <property type="entry name" value="B_lectin"/>
    <property type="match status" value="1"/>
</dbReference>
<dbReference type="Pfam" id="PF11883">
    <property type="entry name" value="DUF3403"/>
    <property type="match status" value="1"/>
</dbReference>
<feature type="domain" description="Bulb-type lectin" evidence="21">
    <location>
        <begin position="24"/>
        <end position="144"/>
    </location>
</feature>
<evidence type="ECO:0000256" key="5">
    <source>
        <dbReference type="ARBA" id="ARBA00022692"/>
    </source>
</evidence>
<evidence type="ECO:0000256" key="8">
    <source>
        <dbReference type="ARBA" id="ARBA00022777"/>
    </source>
</evidence>
<dbReference type="GO" id="GO:0048544">
    <property type="term" value="P:recognition of pollen"/>
    <property type="evidence" value="ECO:0007669"/>
    <property type="project" value="InterPro"/>
</dbReference>
<sequence length="789" mass="89283">MLSLAFISLACLILFSHLDFSIAADTITPSQVFTVNDTLVSSGKTFELGLFSLESSSYWYLGIWYKDFPDTIVWVANRENPLEDSLGKLTISGNGNLLLSDRNNNIIWSTNSSGEAQEPLAQLLESGNFVIRDKATTSTDVYVWQSFSFPSNTLLAGMKIGWNLKIGQNLFLTSWRNTSDPSPGRFTYGIDNFELPQLVLRNGSEKLFRTGLWNGIRFSGVHSSGNPFIRPIFVFNSTDLYYAYETNDTSVITRFRITELGSLQRLVLIKGSSDWSVIIGKSPVCECLKGFVPKSAKAWEMLSWRSGCVRKTQLDCKKKVGFMKLENLKLPDILDFRLNKSMSLKECEAECLKNCSCTAYASSDIASGDRGCLMWFGELLDIREFVEDDSKQYIYVKMLATDIELMGGSGMFKRLVLILVIPTVSVVLLGLACCCIIWKCRRKRSGIRESEDDLELPLFDFHTVSAATDNFSWRNKLGEGGFGQVYKGNLLMQQDVAVKRLSNNSGQGFSEFKNEVTLIAKLQHRNLVKLLGYCTEGEERMLIYEYMPNKSLDRFIFDDNKRVQLNWQKRFDIIMGIARGLLYLHQDSRVRIIHRDLKTSNILLDSELNPKISDFGIARILGGNQMEAKTKRVIGTYGYMSPEYAIDGKFSTKSDVFSLGVLFLEILSGKRNRCFKHPDHHHNLLGHAWIQWNENKAIELMDKCLEDSYVESEVLRCIQVGLLCVQKLPNDRPAMSSVVLMLGTEGPIIPRPKQPGFFTERSSLDDEPSIDREGYHTENALTVTVLEAR</sequence>
<name>A0A2P5E7F8_TREOI</name>
<keyword evidence="10 18" id="KW-1133">Transmembrane helix</keyword>
<dbReference type="CDD" id="cd01098">
    <property type="entry name" value="PAN_AP_plant"/>
    <property type="match status" value="1"/>
</dbReference>
<dbReference type="InterPro" id="IPR024171">
    <property type="entry name" value="SRK-like_kinase"/>
</dbReference>
<dbReference type="GO" id="GO:0005886">
    <property type="term" value="C:plasma membrane"/>
    <property type="evidence" value="ECO:0007669"/>
    <property type="project" value="UniProtKB-SubCell"/>
</dbReference>
<dbReference type="InterPro" id="IPR011009">
    <property type="entry name" value="Kinase-like_dom_sf"/>
</dbReference>
<dbReference type="PROSITE" id="PS00108">
    <property type="entry name" value="PROTEIN_KINASE_ST"/>
    <property type="match status" value="1"/>
</dbReference>
<dbReference type="SMART" id="SM00108">
    <property type="entry name" value="B_lectin"/>
    <property type="match status" value="1"/>
</dbReference>
<feature type="chain" id="PRO_5015132103" description="Receptor-like serine/threonine-protein kinase" evidence="19">
    <location>
        <begin position="24"/>
        <end position="789"/>
    </location>
</feature>
<dbReference type="EMBL" id="JXTC01000216">
    <property type="protein sequence ID" value="PON81472.1"/>
    <property type="molecule type" value="Genomic_DNA"/>
</dbReference>
<dbReference type="InterPro" id="IPR021820">
    <property type="entry name" value="S-locus_recpt_kinase_C"/>
</dbReference>
<dbReference type="InterPro" id="IPR036426">
    <property type="entry name" value="Bulb-type_lectin_dom_sf"/>
</dbReference>
<dbReference type="STRING" id="63057.A0A2P5E7F8"/>
<comment type="caution">
    <text evidence="23">The sequence shown here is derived from an EMBL/GenBank/DDBJ whole genome shotgun (WGS) entry which is preliminary data.</text>
</comment>
<dbReference type="Proteomes" id="UP000237000">
    <property type="component" value="Unassembled WGS sequence"/>
</dbReference>
<dbReference type="SMART" id="SM00220">
    <property type="entry name" value="S_TKc"/>
    <property type="match status" value="1"/>
</dbReference>
<dbReference type="Pfam" id="PF01453">
    <property type="entry name" value="B_lectin"/>
    <property type="match status" value="1"/>
</dbReference>
<dbReference type="InterPro" id="IPR000719">
    <property type="entry name" value="Prot_kinase_dom"/>
</dbReference>
<evidence type="ECO:0000256" key="1">
    <source>
        <dbReference type="ARBA" id="ARBA00004251"/>
    </source>
</evidence>
<reference evidence="24" key="1">
    <citation type="submission" date="2016-06" db="EMBL/GenBank/DDBJ databases">
        <title>Parallel loss of symbiosis genes in relatives of nitrogen-fixing non-legume Parasponia.</title>
        <authorList>
            <person name="Van Velzen R."/>
            <person name="Holmer R."/>
            <person name="Bu F."/>
            <person name="Rutten L."/>
            <person name="Van Zeijl A."/>
            <person name="Liu W."/>
            <person name="Santuari L."/>
            <person name="Cao Q."/>
            <person name="Sharma T."/>
            <person name="Shen D."/>
            <person name="Roswanjaya Y."/>
            <person name="Wardhani T."/>
            <person name="Kalhor M.S."/>
            <person name="Jansen J."/>
            <person name="Van den Hoogen J."/>
            <person name="Gungor B."/>
            <person name="Hartog M."/>
            <person name="Hontelez J."/>
            <person name="Verver J."/>
            <person name="Yang W.-C."/>
            <person name="Schijlen E."/>
            <person name="Repin R."/>
            <person name="Schilthuizen M."/>
            <person name="Schranz E."/>
            <person name="Heidstra R."/>
            <person name="Miyata K."/>
            <person name="Fedorova E."/>
            <person name="Kohlen W."/>
            <person name="Bisseling T."/>
            <person name="Smit S."/>
            <person name="Geurts R."/>
        </authorList>
    </citation>
    <scope>NUCLEOTIDE SEQUENCE [LARGE SCALE GENOMIC DNA]</scope>
    <source>
        <strain evidence="24">cv. RG33-2</strain>
    </source>
</reference>
<evidence type="ECO:0000259" key="20">
    <source>
        <dbReference type="PROSITE" id="PS50011"/>
    </source>
</evidence>
<dbReference type="GO" id="GO:0005524">
    <property type="term" value="F:ATP binding"/>
    <property type="evidence" value="ECO:0007669"/>
    <property type="project" value="UniProtKB-UniRule"/>
</dbReference>
<dbReference type="Pfam" id="PF07714">
    <property type="entry name" value="PK_Tyr_Ser-Thr"/>
    <property type="match status" value="1"/>
</dbReference>
<organism evidence="23 24">
    <name type="scientific">Trema orientale</name>
    <name type="common">Charcoal tree</name>
    <name type="synonym">Celtis orientalis</name>
    <dbReference type="NCBI Taxonomy" id="63057"/>
    <lineage>
        <taxon>Eukaryota</taxon>
        <taxon>Viridiplantae</taxon>
        <taxon>Streptophyta</taxon>
        <taxon>Embryophyta</taxon>
        <taxon>Tracheophyta</taxon>
        <taxon>Spermatophyta</taxon>
        <taxon>Magnoliopsida</taxon>
        <taxon>eudicotyledons</taxon>
        <taxon>Gunneridae</taxon>
        <taxon>Pentapetalae</taxon>
        <taxon>rosids</taxon>
        <taxon>fabids</taxon>
        <taxon>Rosales</taxon>
        <taxon>Cannabaceae</taxon>
        <taxon>Trema</taxon>
    </lineage>
</organism>
<keyword evidence="13" id="KW-0325">Glycoprotein</keyword>
<dbReference type="Pfam" id="PF00954">
    <property type="entry name" value="S_locus_glycop"/>
    <property type="match status" value="1"/>
</dbReference>
<dbReference type="Gene3D" id="3.30.200.20">
    <property type="entry name" value="Phosphorylase Kinase, domain 1"/>
    <property type="match status" value="1"/>
</dbReference>
<dbReference type="InterPro" id="IPR017441">
    <property type="entry name" value="Protein_kinase_ATP_BS"/>
</dbReference>
<dbReference type="PANTHER" id="PTHR27002:SF214">
    <property type="entry name" value="RECEPTOR-LIKE SERINE_THREONINE-PROTEIN KINASE"/>
    <property type="match status" value="1"/>
</dbReference>
<dbReference type="PROSITE" id="PS50011">
    <property type="entry name" value="PROTEIN_KINASE_DOM"/>
    <property type="match status" value="1"/>
</dbReference>
<evidence type="ECO:0000256" key="19">
    <source>
        <dbReference type="SAM" id="SignalP"/>
    </source>
</evidence>
<evidence type="ECO:0000256" key="13">
    <source>
        <dbReference type="ARBA" id="ARBA00023180"/>
    </source>
</evidence>
<evidence type="ECO:0000256" key="10">
    <source>
        <dbReference type="ARBA" id="ARBA00022989"/>
    </source>
</evidence>
<evidence type="ECO:0000313" key="23">
    <source>
        <dbReference type="EMBL" id="PON81472.1"/>
    </source>
</evidence>
<dbReference type="InterPro" id="IPR003609">
    <property type="entry name" value="Pan_app"/>
</dbReference>
<feature type="domain" description="Protein kinase" evidence="20">
    <location>
        <begin position="471"/>
        <end position="749"/>
    </location>
</feature>
<evidence type="ECO:0000313" key="24">
    <source>
        <dbReference type="Proteomes" id="UP000237000"/>
    </source>
</evidence>
<dbReference type="InParanoid" id="A0A2P5E7F8"/>
<evidence type="ECO:0000259" key="22">
    <source>
        <dbReference type="PROSITE" id="PS50948"/>
    </source>
</evidence>
<comment type="subcellular location">
    <subcellularLocation>
        <location evidence="1">Cell membrane</location>
        <topology evidence="1">Single-pass type I membrane protein</topology>
    </subcellularLocation>
</comment>
<dbReference type="Gene3D" id="3.50.4.10">
    <property type="entry name" value="Hepatocyte Growth Factor"/>
    <property type="match status" value="1"/>
</dbReference>
<evidence type="ECO:0000256" key="16">
    <source>
        <dbReference type="PIRNR" id="PIRNR000641"/>
    </source>
</evidence>
<keyword evidence="12" id="KW-1015">Disulfide bond</keyword>
<dbReference type="InterPro" id="IPR001245">
    <property type="entry name" value="Ser-Thr/Tyr_kinase_cat_dom"/>
</dbReference>
<evidence type="ECO:0000256" key="2">
    <source>
        <dbReference type="ARBA" id="ARBA00022475"/>
    </source>
</evidence>
<keyword evidence="6 19" id="KW-0732">Signal</keyword>
<keyword evidence="24" id="KW-1185">Reference proteome</keyword>
<dbReference type="OrthoDB" id="1162319at2759"/>
<keyword evidence="5 18" id="KW-0812">Transmembrane</keyword>
<comment type="similarity">
    <text evidence="16">Belongs to the protein kinase superfamily. Ser/Thr protein kinase family.</text>
</comment>
<dbReference type="FunFam" id="1.10.510.10:FF:000060">
    <property type="entry name" value="G-type lectin S-receptor-like serine/threonine-protein kinase"/>
    <property type="match status" value="1"/>
</dbReference>
<evidence type="ECO:0000256" key="7">
    <source>
        <dbReference type="ARBA" id="ARBA00022741"/>
    </source>
</evidence>
<feature type="binding site" evidence="17">
    <location>
        <position position="499"/>
    </location>
    <ligand>
        <name>ATP</name>
        <dbReference type="ChEBI" id="CHEBI:30616"/>
    </ligand>
</feature>
<proteinExistence type="inferred from homology"/>
<dbReference type="SUPFAM" id="SSF51110">
    <property type="entry name" value="alpha-D-mannose-specific plant lectins"/>
    <property type="match status" value="1"/>
</dbReference>